<protein>
    <recommendedName>
        <fullName evidence="3">DUF4136 domain-containing protein</fullName>
    </recommendedName>
</protein>
<accession>A0AAW7DEW4</accession>
<dbReference type="Proteomes" id="UP001173578">
    <property type="component" value="Unassembled WGS sequence"/>
</dbReference>
<reference evidence="1" key="1">
    <citation type="submission" date="2020-06" db="EMBL/GenBank/DDBJ databases">
        <authorList>
            <person name="Dong N."/>
        </authorList>
    </citation>
    <scope>NUCLEOTIDE SEQUENCE</scope>
    <source>
        <strain evidence="1">210</strain>
    </source>
</reference>
<comment type="caution">
    <text evidence="1">The sequence shown here is derived from an EMBL/GenBank/DDBJ whole genome shotgun (WGS) entry which is preliminary data.</text>
</comment>
<evidence type="ECO:0008006" key="3">
    <source>
        <dbReference type="Google" id="ProtNLM"/>
    </source>
</evidence>
<dbReference type="PROSITE" id="PS51257">
    <property type="entry name" value="PROKAR_LIPOPROTEIN"/>
    <property type="match status" value="1"/>
</dbReference>
<proteinExistence type="predicted"/>
<dbReference type="EMBL" id="JACALR010000002">
    <property type="protein sequence ID" value="MDM1550418.1"/>
    <property type="molecule type" value="Genomic_DNA"/>
</dbReference>
<gene>
    <name evidence="1" type="ORF">HX095_04255</name>
</gene>
<dbReference type="AlphaFoldDB" id="A0AAW7DEW4"/>
<reference evidence="1" key="2">
    <citation type="journal article" date="2022" name="Sci. Total Environ.">
        <title>Prevalence, transmission, and molecular epidemiology of tet(X)-positive bacteria among humans, animals, and environmental niches in China: An epidemiological, and genomic-based study.</title>
        <authorList>
            <person name="Dong N."/>
            <person name="Zeng Y."/>
            <person name="Cai C."/>
            <person name="Sun C."/>
            <person name="Lu J."/>
            <person name="Liu C."/>
            <person name="Zhou H."/>
            <person name="Sun Q."/>
            <person name="Shu L."/>
            <person name="Wang H."/>
            <person name="Wang Y."/>
            <person name="Wang S."/>
            <person name="Wu C."/>
            <person name="Chan E.W."/>
            <person name="Chen G."/>
            <person name="Shen Z."/>
            <person name="Chen S."/>
            <person name="Zhang R."/>
        </authorList>
    </citation>
    <scope>NUCLEOTIDE SEQUENCE</scope>
    <source>
        <strain evidence="1">210</strain>
    </source>
</reference>
<name>A0AAW7DEW4_9FLAO</name>
<dbReference type="RefSeq" id="WP_286485160.1">
    <property type="nucleotide sequence ID" value="NZ_JACALR010000002.1"/>
</dbReference>
<evidence type="ECO:0000313" key="2">
    <source>
        <dbReference type="Proteomes" id="UP001173578"/>
    </source>
</evidence>
<sequence length="198" mass="23623">MFMKYSFLLLIIIFTSCNSYNVNRLEKNVSLNENNTVQLNLEEQKNYVIIKNDFPDGSDKLHEKIDQSVKGLFNDENTIVNSLEFYDKYYKSDEFMNFINHDTYYDYAFIVELKVEPYIQVAQYLSLNKAKLPEEGKSRYSIALQVLNLKNRELLFSQQRNFELNNTTLTKSPEFITSYEENYFINNFSDIFRNIINY</sequence>
<organism evidence="1 2">
    <name type="scientific">Empedobacter falsenii</name>
    <dbReference type="NCBI Taxonomy" id="343874"/>
    <lineage>
        <taxon>Bacteria</taxon>
        <taxon>Pseudomonadati</taxon>
        <taxon>Bacteroidota</taxon>
        <taxon>Flavobacteriia</taxon>
        <taxon>Flavobacteriales</taxon>
        <taxon>Weeksellaceae</taxon>
        <taxon>Empedobacter</taxon>
    </lineage>
</organism>
<evidence type="ECO:0000313" key="1">
    <source>
        <dbReference type="EMBL" id="MDM1550418.1"/>
    </source>
</evidence>